<feature type="non-terminal residue" evidence="2">
    <location>
        <position position="1"/>
    </location>
</feature>
<keyword evidence="1" id="KW-0175">Coiled coil</keyword>
<sequence>VEYLREIKEQFETSQQLLQREQQRCALLQQKDLTLQERITYLEKSEERVKAQFELLANRIFSEKCLELQQQSKQSIETVLQPLKQQLDGFK</sequence>
<gene>
    <name evidence="2" type="ORF">Q4528_13840</name>
</gene>
<feature type="coiled-coil region" evidence="1">
    <location>
        <begin position="4"/>
        <end position="31"/>
    </location>
</feature>
<evidence type="ECO:0000313" key="2">
    <source>
        <dbReference type="EMBL" id="MDO6575193.1"/>
    </source>
</evidence>
<name>A0AAW7YV15_9STAP</name>
<dbReference type="AlphaFoldDB" id="A0AAW7YV15"/>
<dbReference type="RefSeq" id="WP_303522162.1">
    <property type="nucleotide sequence ID" value="NZ_JAUOQO010000331.1"/>
</dbReference>
<reference evidence="2" key="1">
    <citation type="submission" date="2023-07" db="EMBL/GenBank/DDBJ databases">
        <title>Genome content predicts the carbon catabolic preferences of heterotrophic bacteria.</title>
        <authorList>
            <person name="Gralka M."/>
        </authorList>
    </citation>
    <scope>NUCLEOTIDE SEQUENCE</scope>
    <source>
        <strain evidence="2">E2R20</strain>
    </source>
</reference>
<feature type="non-terminal residue" evidence="2">
    <location>
        <position position="91"/>
    </location>
</feature>
<organism evidence="2 3">
    <name type="scientific">Staphylococcus pasteuri_A</name>
    <dbReference type="NCBI Taxonomy" id="3062664"/>
    <lineage>
        <taxon>Bacteria</taxon>
        <taxon>Bacillati</taxon>
        <taxon>Bacillota</taxon>
        <taxon>Bacilli</taxon>
        <taxon>Bacillales</taxon>
        <taxon>Staphylococcaceae</taxon>
        <taxon>Staphylococcus</taxon>
    </lineage>
</organism>
<comment type="caution">
    <text evidence="2">The sequence shown here is derived from an EMBL/GenBank/DDBJ whole genome shotgun (WGS) entry which is preliminary data.</text>
</comment>
<protein>
    <submittedName>
        <fullName evidence="2">Uncharacterized protein</fullName>
    </submittedName>
</protein>
<dbReference type="EMBL" id="JAUOQO010000331">
    <property type="protein sequence ID" value="MDO6575193.1"/>
    <property type="molecule type" value="Genomic_DNA"/>
</dbReference>
<evidence type="ECO:0000256" key="1">
    <source>
        <dbReference type="SAM" id="Coils"/>
    </source>
</evidence>
<proteinExistence type="predicted"/>
<evidence type="ECO:0000313" key="3">
    <source>
        <dbReference type="Proteomes" id="UP001170310"/>
    </source>
</evidence>
<dbReference type="Proteomes" id="UP001170310">
    <property type="component" value="Unassembled WGS sequence"/>
</dbReference>
<keyword evidence="3" id="KW-1185">Reference proteome</keyword>
<accession>A0AAW7YV15</accession>